<dbReference type="Proteomes" id="UP000299102">
    <property type="component" value="Unassembled WGS sequence"/>
</dbReference>
<dbReference type="EMBL" id="BGZK01002018">
    <property type="protein sequence ID" value="GBP89679.1"/>
    <property type="molecule type" value="Genomic_DNA"/>
</dbReference>
<evidence type="ECO:0000256" key="1">
    <source>
        <dbReference type="SAM" id="SignalP"/>
    </source>
</evidence>
<sequence>MANSSLLRYTLSLFLSLCYPAPPSHTIIPLCYPVPISIKCPIPIQEVSKALVTPGHGNVHERRDRRVHRSQSCRSHIEIVEGLHEAPARGERRERSEREQRTLLRVCGPAAREARDPAGRFLPRQAVTSRGANLTILVRRATPQTHEEEEFVDGAFAFHDVSIPTCVSIPIPLTFCRLLPSHTQSQSRSQFGSTLGFRFRSRSHFGVCCCPTLNPNPVPSFDPHSGFDSDPAHILSSAAVPHSIPVPFSVWIHTRLSIPIPLTFWRLLPSHTQSQSRSQFRSPLGFRFRSRSHFGVCCRPTLNPSPVLSSSP</sequence>
<organism evidence="2 3">
    <name type="scientific">Eumeta variegata</name>
    <name type="common">Bagworm moth</name>
    <name type="synonym">Eumeta japonica</name>
    <dbReference type="NCBI Taxonomy" id="151549"/>
    <lineage>
        <taxon>Eukaryota</taxon>
        <taxon>Metazoa</taxon>
        <taxon>Ecdysozoa</taxon>
        <taxon>Arthropoda</taxon>
        <taxon>Hexapoda</taxon>
        <taxon>Insecta</taxon>
        <taxon>Pterygota</taxon>
        <taxon>Neoptera</taxon>
        <taxon>Endopterygota</taxon>
        <taxon>Lepidoptera</taxon>
        <taxon>Glossata</taxon>
        <taxon>Ditrysia</taxon>
        <taxon>Tineoidea</taxon>
        <taxon>Psychidae</taxon>
        <taxon>Oiketicinae</taxon>
        <taxon>Eumeta</taxon>
    </lineage>
</organism>
<name>A0A4C1ZRS8_EUMVA</name>
<dbReference type="OrthoDB" id="10063988at2759"/>
<comment type="caution">
    <text evidence="2">The sequence shown here is derived from an EMBL/GenBank/DDBJ whole genome shotgun (WGS) entry which is preliminary data.</text>
</comment>
<protein>
    <submittedName>
        <fullName evidence="2">Uncharacterized protein</fullName>
    </submittedName>
</protein>
<evidence type="ECO:0000313" key="3">
    <source>
        <dbReference type="Proteomes" id="UP000299102"/>
    </source>
</evidence>
<accession>A0A4C1ZRS8</accession>
<proteinExistence type="predicted"/>
<evidence type="ECO:0000313" key="2">
    <source>
        <dbReference type="EMBL" id="GBP89679.1"/>
    </source>
</evidence>
<dbReference type="AlphaFoldDB" id="A0A4C1ZRS8"/>
<keyword evidence="1" id="KW-0732">Signal</keyword>
<feature type="signal peptide" evidence="1">
    <location>
        <begin position="1"/>
        <end position="26"/>
    </location>
</feature>
<reference evidence="2 3" key="1">
    <citation type="journal article" date="2019" name="Commun. Biol.">
        <title>The bagworm genome reveals a unique fibroin gene that provides high tensile strength.</title>
        <authorList>
            <person name="Kono N."/>
            <person name="Nakamura H."/>
            <person name="Ohtoshi R."/>
            <person name="Tomita M."/>
            <person name="Numata K."/>
            <person name="Arakawa K."/>
        </authorList>
    </citation>
    <scope>NUCLEOTIDE SEQUENCE [LARGE SCALE GENOMIC DNA]</scope>
</reference>
<keyword evidence="3" id="KW-1185">Reference proteome</keyword>
<gene>
    <name evidence="2" type="ORF">EVAR_65741_1</name>
</gene>
<feature type="chain" id="PRO_5020041783" evidence="1">
    <location>
        <begin position="27"/>
        <end position="312"/>
    </location>
</feature>